<organism evidence="3 4">
    <name type="scientific">Aphanomyces stellatus</name>
    <dbReference type="NCBI Taxonomy" id="120398"/>
    <lineage>
        <taxon>Eukaryota</taxon>
        <taxon>Sar</taxon>
        <taxon>Stramenopiles</taxon>
        <taxon>Oomycota</taxon>
        <taxon>Saprolegniomycetes</taxon>
        <taxon>Saprolegniales</taxon>
        <taxon>Verrucalvaceae</taxon>
        <taxon>Aphanomyces</taxon>
    </lineage>
</organism>
<reference evidence="2" key="2">
    <citation type="submission" date="2019-06" db="EMBL/GenBank/DDBJ databases">
        <title>Genomics analysis of Aphanomyces spp. identifies a new class of oomycete effector associated with host adaptation.</title>
        <authorList>
            <person name="Gaulin E."/>
        </authorList>
    </citation>
    <scope>NUCLEOTIDE SEQUENCE</scope>
    <source>
        <strain evidence="2">CBS 578.67</strain>
    </source>
</reference>
<evidence type="ECO:0000313" key="2">
    <source>
        <dbReference type="EMBL" id="KAF0715313.1"/>
    </source>
</evidence>
<gene>
    <name evidence="3" type="primary">Aste57867_3441</name>
    <name evidence="2" type="ORF">As57867_003431</name>
    <name evidence="3" type="ORF">ASTE57867_3441</name>
</gene>
<reference evidence="3 4" key="1">
    <citation type="submission" date="2019-03" db="EMBL/GenBank/DDBJ databases">
        <authorList>
            <person name="Gaulin E."/>
            <person name="Dumas B."/>
        </authorList>
    </citation>
    <scope>NUCLEOTIDE SEQUENCE [LARGE SCALE GENOMIC DNA]</scope>
    <source>
        <strain evidence="3">CBS 568.67</strain>
    </source>
</reference>
<evidence type="ECO:0000313" key="4">
    <source>
        <dbReference type="Proteomes" id="UP000332933"/>
    </source>
</evidence>
<dbReference type="AlphaFoldDB" id="A0A485KAR6"/>
<feature type="region of interest" description="Disordered" evidence="1">
    <location>
        <begin position="1"/>
        <end position="22"/>
    </location>
</feature>
<evidence type="ECO:0000256" key="1">
    <source>
        <dbReference type="SAM" id="MobiDB-lite"/>
    </source>
</evidence>
<accession>A0A485KAR6</accession>
<proteinExistence type="predicted"/>
<sequence length="102" mass="11156">MNKDLTSRNEPSPASSPNATPTATLHALEPQVPDLTHVPPSSTDWSSDLRLVQPELGLTPDPVYAITDHVRLEAQELINPNFQEQTESRHRLISASAQPGLI</sequence>
<feature type="compositionally biased region" description="Low complexity" evidence="1">
    <location>
        <begin position="11"/>
        <end position="22"/>
    </location>
</feature>
<keyword evidence="4" id="KW-1185">Reference proteome</keyword>
<dbReference type="Proteomes" id="UP000332933">
    <property type="component" value="Unassembled WGS sequence"/>
</dbReference>
<dbReference type="EMBL" id="CAADRA010000605">
    <property type="protein sequence ID" value="VFT80607.1"/>
    <property type="molecule type" value="Genomic_DNA"/>
</dbReference>
<name>A0A485KAR6_9STRA</name>
<protein>
    <submittedName>
        <fullName evidence="3">Aste57867_3441 protein</fullName>
    </submittedName>
</protein>
<dbReference type="EMBL" id="VJMH01000605">
    <property type="protein sequence ID" value="KAF0715313.1"/>
    <property type="molecule type" value="Genomic_DNA"/>
</dbReference>
<evidence type="ECO:0000313" key="3">
    <source>
        <dbReference type="EMBL" id="VFT80607.1"/>
    </source>
</evidence>